<gene>
    <name evidence="1" type="ORF">ACFSJC_13385</name>
</gene>
<protein>
    <submittedName>
        <fullName evidence="1">Uncharacterized protein</fullName>
    </submittedName>
</protein>
<name>A0ABW4YAM8_9GAMM</name>
<proteinExistence type="predicted"/>
<dbReference type="RefSeq" id="WP_386027428.1">
    <property type="nucleotide sequence ID" value="NZ_JBHUHX010000037.1"/>
</dbReference>
<sequence length="47" mass="5679">MNYEYVCNEIELEGTDFRHREIKGKSQEDANIKIKLNLKFSVFREEN</sequence>
<evidence type="ECO:0000313" key="1">
    <source>
        <dbReference type="EMBL" id="MFD2112835.1"/>
    </source>
</evidence>
<organism evidence="1 2">
    <name type="scientific">Thiorhodococcus fuscus</name>
    <dbReference type="NCBI Taxonomy" id="527200"/>
    <lineage>
        <taxon>Bacteria</taxon>
        <taxon>Pseudomonadati</taxon>
        <taxon>Pseudomonadota</taxon>
        <taxon>Gammaproteobacteria</taxon>
        <taxon>Chromatiales</taxon>
        <taxon>Chromatiaceae</taxon>
        <taxon>Thiorhodococcus</taxon>
    </lineage>
</organism>
<reference evidence="2" key="1">
    <citation type="journal article" date="2019" name="Int. J. Syst. Evol. Microbiol.">
        <title>The Global Catalogue of Microorganisms (GCM) 10K type strain sequencing project: providing services to taxonomists for standard genome sequencing and annotation.</title>
        <authorList>
            <consortium name="The Broad Institute Genomics Platform"/>
            <consortium name="The Broad Institute Genome Sequencing Center for Infectious Disease"/>
            <person name="Wu L."/>
            <person name="Ma J."/>
        </authorList>
    </citation>
    <scope>NUCLEOTIDE SEQUENCE [LARGE SCALE GENOMIC DNA]</scope>
    <source>
        <strain evidence="2">KACC 12597</strain>
    </source>
</reference>
<comment type="caution">
    <text evidence="1">The sequence shown here is derived from an EMBL/GenBank/DDBJ whole genome shotgun (WGS) entry which is preliminary data.</text>
</comment>
<evidence type="ECO:0000313" key="2">
    <source>
        <dbReference type="Proteomes" id="UP001597337"/>
    </source>
</evidence>
<accession>A0ABW4YAM8</accession>
<dbReference type="Proteomes" id="UP001597337">
    <property type="component" value="Unassembled WGS sequence"/>
</dbReference>
<keyword evidence="2" id="KW-1185">Reference proteome</keyword>
<dbReference type="EMBL" id="JBHUHX010000037">
    <property type="protein sequence ID" value="MFD2112835.1"/>
    <property type="molecule type" value="Genomic_DNA"/>
</dbReference>